<dbReference type="PANTHER" id="PTHR40572">
    <property type="entry name" value="PROTEIN BAX"/>
    <property type="match status" value="1"/>
</dbReference>
<reference evidence="3 5" key="2">
    <citation type="submission" date="2019-06" db="EMBL/GenBank/DDBJ databases">
        <title>Phylogeography and genetic diversity of Francisella tularensis subsp. holarctica in France (1947-2018).</title>
        <authorList>
            <person name="Kevin M."/>
            <person name="Madani N."/>
            <person name="Maurin M."/>
        </authorList>
    </citation>
    <scope>NUCLEOTIDE SEQUENCE [LARGE SCALE GENOMIC DNA]</scope>
    <source>
        <strain evidence="3 5">ATCC 15482</strain>
    </source>
</reference>
<dbReference type="GO" id="GO:0004040">
    <property type="term" value="F:amidase activity"/>
    <property type="evidence" value="ECO:0007669"/>
    <property type="project" value="InterPro"/>
</dbReference>
<evidence type="ECO:0000313" key="4">
    <source>
        <dbReference type="Proteomes" id="UP000028987"/>
    </source>
</evidence>
<dbReference type="InterPro" id="IPR053195">
    <property type="entry name" value="Bax-like"/>
</dbReference>
<evidence type="ECO:0000313" key="2">
    <source>
        <dbReference type="EMBL" id="KFJ40503.1"/>
    </source>
</evidence>
<accession>A0A0E3A3I4</accession>
<proteinExistence type="predicted"/>
<evidence type="ECO:0000313" key="5">
    <source>
        <dbReference type="Proteomes" id="UP000469081"/>
    </source>
</evidence>
<sequence length="195" mass="22391">MSKEIDEANKEICSQRDTILRLQKSLESNQDLNDNQKAKIKKYTDFYKVWGNKTLQQQIDELVLKVNIAPKSLVIAQAILETGWGTSRFAVDYNNYFGLHCFEENCGVKAKDSDVQVETFKDVGDSVLGYYYKLNTVDKFTKFRSVRELNGTGENDTDQLIDTLGDYSSLEGQEYQNRIKDVIKYNNLDKFSSSC</sequence>
<dbReference type="Proteomes" id="UP000028987">
    <property type="component" value="Unassembled WGS sequence"/>
</dbReference>
<dbReference type="PANTHER" id="PTHR40572:SF1">
    <property type="entry name" value="PROTEIN BAX"/>
    <property type="match status" value="1"/>
</dbReference>
<dbReference type="EMBL" id="JOVO01000014">
    <property type="protein sequence ID" value="KFJ40503.1"/>
    <property type="molecule type" value="Genomic_DNA"/>
</dbReference>
<dbReference type="AlphaFoldDB" id="A0A0E3A3I4"/>
<comment type="caution">
    <text evidence="3">The sequence shown here is derived from an EMBL/GenBank/DDBJ whole genome shotgun (WGS) entry which is preliminary data.</text>
</comment>
<evidence type="ECO:0000313" key="3">
    <source>
        <dbReference type="EMBL" id="MWZ39116.1"/>
    </source>
</evidence>
<dbReference type="Proteomes" id="UP000469081">
    <property type="component" value="Unassembled WGS sequence"/>
</dbReference>
<feature type="domain" description="Mannosyl-glycoprotein endo-beta-N-acetylglucosamidase-like" evidence="1">
    <location>
        <begin position="48"/>
        <end position="176"/>
    </location>
</feature>
<dbReference type="InterPro" id="IPR002901">
    <property type="entry name" value="MGlyc_endo_b_GlcNAc-like_dom"/>
</dbReference>
<dbReference type="SMART" id="SM00047">
    <property type="entry name" value="LYZ2"/>
    <property type="match status" value="1"/>
</dbReference>
<gene>
    <name evidence="2" type="ORF">DR87_1259</name>
    <name evidence="3" type="ORF">FNC33_00915</name>
</gene>
<organism evidence="3 5">
    <name type="scientific">Francisella tularensis</name>
    <dbReference type="NCBI Taxonomy" id="263"/>
    <lineage>
        <taxon>Bacteria</taxon>
        <taxon>Pseudomonadati</taxon>
        <taxon>Pseudomonadota</taxon>
        <taxon>Gammaproteobacteria</taxon>
        <taxon>Thiotrichales</taxon>
        <taxon>Francisellaceae</taxon>
        <taxon>Francisella</taxon>
    </lineage>
</organism>
<evidence type="ECO:0000259" key="1">
    <source>
        <dbReference type="SMART" id="SM00047"/>
    </source>
</evidence>
<dbReference type="Pfam" id="PF01832">
    <property type="entry name" value="Glucosaminidase"/>
    <property type="match status" value="1"/>
</dbReference>
<dbReference type="RefSeq" id="WP_003026075.1">
    <property type="nucleotide sequence ID" value="NZ_CP013853.1"/>
</dbReference>
<reference evidence="2 4" key="1">
    <citation type="submission" date="2014-06" db="EMBL/GenBank/DDBJ databases">
        <authorList>
            <person name="Bishop-Lilly K.A."/>
            <person name="Broomall S.M."/>
            <person name="Chain P.S."/>
            <person name="Chertkov O."/>
            <person name="Coyne S.R."/>
            <person name="Daligault H.E."/>
            <person name="Davenport K.W."/>
            <person name="Erkkila T."/>
            <person name="Frey K.G."/>
            <person name="Gibbons H.S."/>
            <person name="Gu W."/>
            <person name="Jaissle J."/>
            <person name="Johnson S.L."/>
            <person name="Koroleva G.I."/>
            <person name="Ladner J.T."/>
            <person name="Lo C.-C."/>
            <person name="Minogue T.D."/>
            <person name="Munk C."/>
            <person name="Palacios G.F."/>
            <person name="Redden C.L."/>
            <person name="Rosenzweig C.N."/>
            <person name="Scholz M.B."/>
            <person name="Teshima H."/>
            <person name="Xu Y."/>
        </authorList>
    </citation>
    <scope>NUCLEOTIDE SEQUENCE [LARGE SCALE GENOMIC DNA]</scope>
    <source>
        <strain evidence="2 4">FTZ</strain>
    </source>
</reference>
<dbReference type="EMBL" id="VJEZ01000001">
    <property type="protein sequence ID" value="MWZ39116.1"/>
    <property type="molecule type" value="Genomic_DNA"/>
</dbReference>
<name>A0A0E3A3I4_FRATU</name>
<dbReference type="Gene3D" id="1.10.530.10">
    <property type="match status" value="1"/>
</dbReference>
<protein>
    <submittedName>
        <fullName evidence="3">Bax protein</fullName>
    </submittedName>
    <submittedName>
        <fullName evidence="2">Mannosyl-glycoendo-beta-N-acetylglucosaminidase family protein</fullName>
    </submittedName>
</protein>